<comment type="subcellular location">
    <subcellularLocation>
        <location evidence="1 13">Cytoplasm</location>
    </subcellularLocation>
</comment>
<dbReference type="Gene3D" id="3.90.1150.50">
    <property type="entry name" value="Transcription-repair-coupling factor, D7 domain"/>
    <property type="match status" value="1"/>
</dbReference>
<dbReference type="Pfam" id="PF02559">
    <property type="entry name" value="CarD_TRCF_RID"/>
    <property type="match status" value="1"/>
</dbReference>
<dbReference type="Gene3D" id="3.40.50.11180">
    <property type="match status" value="1"/>
</dbReference>
<dbReference type="Pfam" id="PF03461">
    <property type="entry name" value="TRCF"/>
    <property type="match status" value="1"/>
</dbReference>
<keyword evidence="5 13" id="KW-0378">Hydrolase</keyword>
<reference evidence="17 18" key="1">
    <citation type="submission" date="2011-09" db="EMBL/GenBank/DDBJ databases">
        <title>The permanent draft genome of Caldithrix abyssi DSM 13497.</title>
        <authorList>
            <consortium name="US DOE Joint Genome Institute (JGI-PGF)"/>
            <person name="Lucas S."/>
            <person name="Han J."/>
            <person name="Lapidus A."/>
            <person name="Bruce D."/>
            <person name="Goodwin L."/>
            <person name="Pitluck S."/>
            <person name="Peters L."/>
            <person name="Kyrpides N."/>
            <person name="Mavromatis K."/>
            <person name="Ivanova N."/>
            <person name="Mikhailova N."/>
            <person name="Chertkov O."/>
            <person name="Detter J.C."/>
            <person name="Tapia R."/>
            <person name="Han C."/>
            <person name="Land M."/>
            <person name="Hauser L."/>
            <person name="Markowitz V."/>
            <person name="Cheng J.-F."/>
            <person name="Hugenholtz P."/>
            <person name="Woyke T."/>
            <person name="Wu D."/>
            <person name="Spring S."/>
            <person name="Brambilla E."/>
            <person name="Klenk H.-P."/>
            <person name="Eisen J.A."/>
        </authorList>
    </citation>
    <scope>NUCLEOTIDE SEQUENCE [LARGE SCALE GENOMIC DNA]</scope>
    <source>
        <strain evidence="17 18">DSM 13497</strain>
    </source>
</reference>
<evidence type="ECO:0000256" key="8">
    <source>
        <dbReference type="ARBA" id="ARBA00023125"/>
    </source>
</evidence>
<dbReference type="SMART" id="SM01058">
    <property type="entry name" value="CarD_TRCF"/>
    <property type="match status" value="1"/>
</dbReference>
<dbReference type="Proteomes" id="UP000004671">
    <property type="component" value="Chromosome"/>
</dbReference>
<evidence type="ECO:0000313" key="18">
    <source>
        <dbReference type="Proteomes" id="UP000004671"/>
    </source>
</evidence>
<dbReference type="SMART" id="SM00982">
    <property type="entry name" value="TRCF"/>
    <property type="match status" value="1"/>
</dbReference>
<dbReference type="CDD" id="cd17991">
    <property type="entry name" value="DEXHc_TRCF"/>
    <property type="match status" value="1"/>
</dbReference>
<dbReference type="InterPro" id="IPR027417">
    <property type="entry name" value="P-loop_NTPase"/>
</dbReference>
<dbReference type="SUPFAM" id="SSF52540">
    <property type="entry name" value="P-loop containing nucleoside triphosphate hydrolases"/>
    <property type="match status" value="4"/>
</dbReference>
<feature type="domain" description="Helicase ATP-binding" evidence="14">
    <location>
        <begin position="562"/>
        <end position="723"/>
    </location>
</feature>
<comment type="similarity">
    <text evidence="11 13">In the C-terminal section; belongs to the helicase family. RecG subfamily.</text>
</comment>
<dbReference type="Pfam" id="PF00271">
    <property type="entry name" value="Helicase_C"/>
    <property type="match status" value="1"/>
</dbReference>
<dbReference type="PANTHER" id="PTHR47964">
    <property type="entry name" value="ATP-DEPENDENT DNA HELICASE HOMOLOG RECG, CHLOROPLASTIC"/>
    <property type="match status" value="1"/>
</dbReference>
<comment type="function">
    <text evidence="13">Couples transcription and DNA repair by recognizing RNA polymerase (RNAP) stalled at DNA lesions. Mediates ATP-dependent release of RNAP and its truncated transcript from the DNA, and recruitment of nucleotide excision repair machinery to the damaged site.</text>
</comment>
<dbReference type="InterPro" id="IPR041471">
    <property type="entry name" value="UvrB_inter"/>
</dbReference>
<dbReference type="GO" id="GO:0016787">
    <property type="term" value="F:hydrolase activity"/>
    <property type="evidence" value="ECO:0007669"/>
    <property type="project" value="UniProtKB-KW"/>
</dbReference>
<dbReference type="KEGG" id="caby:Cabys_3536"/>
<evidence type="ECO:0000313" key="16">
    <source>
        <dbReference type="EMBL" id="APF20282.1"/>
    </source>
</evidence>
<dbReference type="GO" id="GO:0006355">
    <property type="term" value="P:regulation of DNA-templated transcription"/>
    <property type="evidence" value="ECO:0007669"/>
    <property type="project" value="UniProtKB-UniRule"/>
</dbReference>
<evidence type="ECO:0000256" key="1">
    <source>
        <dbReference type="ARBA" id="ARBA00004496"/>
    </source>
</evidence>
<dbReference type="PANTHER" id="PTHR47964:SF1">
    <property type="entry name" value="ATP-DEPENDENT DNA HELICASE HOMOLOG RECG, CHLOROPLASTIC"/>
    <property type="match status" value="1"/>
</dbReference>
<dbReference type="GO" id="GO:0005737">
    <property type="term" value="C:cytoplasm"/>
    <property type="evidence" value="ECO:0007669"/>
    <property type="project" value="UniProtKB-SubCell"/>
</dbReference>
<dbReference type="Pfam" id="PF00270">
    <property type="entry name" value="DEAD"/>
    <property type="match status" value="1"/>
</dbReference>
<dbReference type="FunCoup" id="H1XSV5">
    <property type="interactions" value="435"/>
</dbReference>
<dbReference type="GO" id="GO:0003684">
    <property type="term" value="F:damaged DNA binding"/>
    <property type="evidence" value="ECO:0007669"/>
    <property type="project" value="InterPro"/>
</dbReference>
<feature type="domain" description="Helicase C-terminal" evidence="15">
    <location>
        <begin position="744"/>
        <end position="898"/>
    </location>
</feature>
<dbReference type="Proteomes" id="UP000183868">
    <property type="component" value="Chromosome"/>
</dbReference>
<keyword evidence="9 13" id="KW-0234">DNA repair</keyword>
<evidence type="ECO:0000256" key="7">
    <source>
        <dbReference type="ARBA" id="ARBA00022840"/>
    </source>
</evidence>
<reference evidence="16 19" key="2">
    <citation type="submission" date="2016-11" db="EMBL/GenBank/DDBJ databases">
        <title>Genomic analysis of Caldithrix abyssi and proposal of a novel bacterial phylum Caldithrichaeota.</title>
        <authorList>
            <person name="Kublanov I."/>
            <person name="Sigalova O."/>
            <person name="Gavrilov S."/>
            <person name="Lebedinsky A."/>
            <person name="Ivanova N."/>
            <person name="Daum C."/>
            <person name="Reddy T."/>
            <person name="Klenk H.P."/>
            <person name="Goker M."/>
            <person name="Reva O."/>
            <person name="Miroshnichenko M."/>
            <person name="Kyprides N."/>
            <person name="Woyke T."/>
            <person name="Gelfand M."/>
        </authorList>
    </citation>
    <scope>NUCLEOTIDE SEQUENCE [LARGE SCALE GENOMIC DNA]</scope>
    <source>
        <strain evidence="16 19">LF13</strain>
    </source>
</reference>
<dbReference type="InterPro" id="IPR047112">
    <property type="entry name" value="RecG/Mfd"/>
</dbReference>
<dbReference type="FunFam" id="3.40.50.300:FF:000546">
    <property type="entry name" value="Transcription-repair-coupling factor"/>
    <property type="match status" value="1"/>
</dbReference>
<dbReference type="EMBL" id="CP018099">
    <property type="protein sequence ID" value="APF20282.1"/>
    <property type="molecule type" value="Genomic_DNA"/>
</dbReference>
<evidence type="ECO:0000256" key="5">
    <source>
        <dbReference type="ARBA" id="ARBA00022801"/>
    </source>
</evidence>
<dbReference type="SUPFAM" id="SSF143517">
    <property type="entry name" value="TRCF domain-like"/>
    <property type="match status" value="1"/>
</dbReference>
<dbReference type="SUPFAM" id="SSF141259">
    <property type="entry name" value="CarD-like"/>
    <property type="match status" value="1"/>
</dbReference>
<evidence type="ECO:0000256" key="4">
    <source>
        <dbReference type="ARBA" id="ARBA00022763"/>
    </source>
</evidence>
<dbReference type="GO" id="GO:0005524">
    <property type="term" value="F:ATP binding"/>
    <property type="evidence" value="ECO:0007669"/>
    <property type="project" value="UniProtKB-UniRule"/>
</dbReference>
<dbReference type="Gene3D" id="3.30.2060.10">
    <property type="entry name" value="Penicillin-binding protein 1b domain"/>
    <property type="match status" value="1"/>
</dbReference>
<evidence type="ECO:0000256" key="13">
    <source>
        <dbReference type="HAMAP-Rule" id="MF_00969"/>
    </source>
</evidence>
<proteinExistence type="inferred from homology"/>
<dbReference type="Gene3D" id="3.40.50.300">
    <property type="entry name" value="P-loop containing nucleotide triphosphate hydrolases"/>
    <property type="match status" value="2"/>
</dbReference>
<dbReference type="HAMAP" id="MF_00969">
    <property type="entry name" value="TRCF"/>
    <property type="match status" value="1"/>
</dbReference>
<keyword evidence="3 13" id="KW-0547">Nucleotide-binding</keyword>
<dbReference type="InterPro" id="IPR004576">
    <property type="entry name" value="Mfd"/>
</dbReference>
<dbReference type="GO" id="GO:0003678">
    <property type="term" value="F:DNA helicase activity"/>
    <property type="evidence" value="ECO:0007669"/>
    <property type="project" value="TreeGrafter"/>
</dbReference>
<dbReference type="HOGENOM" id="CLU_005122_1_4_0"/>
<organism evidence="17 18">
    <name type="scientific">Caldithrix abyssi DSM 13497</name>
    <dbReference type="NCBI Taxonomy" id="880073"/>
    <lineage>
        <taxon>Bacteria</taxon>
        <taxon>Pseudomonadati</taxon>
        <taxon>Calditrichota</taxon>
        <taxon>Calditrichia</taxon>
        <taxon>Calditrichales</taxon>
        <taxon>Calditrichaceae</taxon>
        <taxon>Caldithrix</taxon>
    </lineage>
</organism>
<comment type="similarity">
    <text evidence="10 13">In the N-terminal section; belongs to the UvrB family.</text>
</comment>
<evidence type="ECO:0000256" key="6">
    <source>
        <dbReference type="ARBA" id="ARBA00022806"/>
    </source>
</evidence>
<dbReference type="Gene3D" id="2.40.10.170">
    <property type="match status" value="1"/>
</dbReference>
<dbReference type="OrthoDB" id="9804325at2"/>
<dbReference type="EC" id="3.6.4.-" evidence="13"/>
<dbReference type="Pfam" id="PF17757">
    <property type="entry name" value="UvrB_inter"/>
    <property type="match status" value="1"/>
</dbReference>
<keyword evidence="8 13" id="KW-0238">DNA-binding</keyword>
<evidence type="ECO:0000256" key="3">
    <source>
        <dbReference type="ARBA" id="ARBA00022741"/>
    </source>
</evidence>
<evidence type="ECO:0000259" key="14">
    <source>
        <dbReference type="PROSITE" id="PS51192"/>
    </source>
</evidence>
<dbReference type="STRING" id="880073.Cabys_3536"/>
<dbReference type="InterPro" id="IPR014001">
    <property type="entry name" value="Helicase_ATP-bd"/>
</dbReference>
<evidence type="ECO:0000256" key="11">
    <source>
        <dbReference type="ARBA" id="ARBA00061399"/>
    </source>
</evidence>
<dbReference type="PROSITE" id="PS51192">
    <property type="entry name" value="HELICASE_ATP_BIND_1"/>
    <property type="match status" value="1"/>
</dbReference>
<dbReference type="InterPro" id="IPR037235">
    <property type="entry name" value="TRCF-like_C_D7"/>
</dbReference>
<dbReference type="RefSeq" id="WP_006927284.1">
    <property type="nucleotide sequence ID" value="NZ_CM001402.1"/>
</dbReference>
<dbReference type="EMBL" id="CM001402">
    <property type="protein sequence ID" value="EHO40332.1"/>
    <property type="molecule type" value="Genomic_DNA"/>
</dbReference>
<gene>
    <name evidence="13" type="primary">mfd</name>
    <name evidence="16" type="ORF">Cabys_3536</name>
    <name evidence="17" type="ORF">Calab_0692</name>
</gene>
<dbReference type="eggNOG" id="COG1197">
    <property type="taxonomic scope" value="Bacteria"/>
</dbReference>
<dbReference type="InterPro" id="IPR005118">
    <property type="entry name" value="TRCF_C"/>
</dbReference>
<keyword evidence="7 13" id="KW-0067">ATP-binding</keyword>
<dbReference type="SMART" id="SM00490">
    <property type="entry name" value="HELICc"/>
    <property type="match status" value="1"/>
</dbReference>
<evidence type="ECO:0000256" key="10">
    <source>
        <dbReference type="ARBA" id="ARBA00061104"/>
    </source>
</evidence>
<keyword evidence="6" id="KW-0347">Helicase</keyword>
<dbReference type="InterPro" id="IPR001650">
    <property type="entry name" value="Helicase_C-like"/>
</dbReference>
<dbReference type="PROSITE" id="PS51194">
    <property type="entry name" value="HELICASE_CTER"/>
    <property type="match status" value="1"/>
</dbReference>
<keyword evidence="4 13" id="KW-0227">DNA damage</keyword>
<evidence type="ECO:0000256" key="12">
    <source>
        <dbReference type="ARBA" id="ARBA00070128"/>
    </source>
</evidence>
<dbReference type="InterPro" id="IPR036101">
    <property type="entry name" value="CarD-like/TRCF_RID_sf"/>
</dbReference>
<evidence type="ECO:0000256" key="9">
    <source>
        <dbReference type="ARBA" id="ARBA00023204"/>
    </source>
</evidence>
<evidence type="ECO:0000313" key="19">
    <source>
        <dbReference type="Proteomes" id="UP000183868"/>
    </source>
</evidence>
<dbReference type="InterPro" id="IPR003711">
    <property type="entry name" value="CarD-like/TRCF_RID"/>
</dbReference>
<dbReference type="InterPro" id="IPR011545">
    <property type="entry name" value="DEAD/DEAH_box_helicase_dom"/>
</dbReference>
<dbReference type="SMART" id="SM00487">
    <property type="entry name" value="DEXDc"/>
    <property type="match status" value="1"/>
</dbReference>
<dbReference type="GO" id="GO:0000716">
    <property type="term" value="P:transcription-coupled nucleotide-excision repair, DNA damage recognition"/>
    <property type="evidence" value="ECO:0007669"/>
    <property type="project" value="UniProtKB-UniRule"/>
</dbReference>
<evidence type="ECO:0000256" key="2">
    <source>
        <dbReference type="ARBA" id="ARBA00022490"/>
    </source>
</evidence>
<evidence type="ECO:0000259" key="15">
    <source>
        <dbReference type="PROSITE" id="PS51194"/>
    </source>
</evidence>
<dbReference type="PaxDb" id="880073-Calab_0692"/>
<accession>H1XSV5</accession>
<dbReference type="InParanoid" id="H1XSV5"/>
<name>H1XSV5_CALAY</name>
<keyword evidence="2 13" id="KW-0963">Cytoplasm</keyword>
<dbReference type="NCBIfam" id="TIGR00580">
    <property type="entry name" value="mfd"/>
    <property type="match status" value="1"/>
</dbReference>
<keyword evidence="18" id="KW-1185">Reference proteome</keyword>
<evidence type="ECO:0000313" key="17">
    <source>
        <dbReference type="EMBL" id="EHO40332.1"/>
    </source>
</evidence>
<dbReference type="AlphaFoldDB" id="H1XSV5"/>
<sequence length="1106" mass="127401">MNWLKEKLTELAAFRQLLEKVEKNRIVQLIGLSGSLRAFIAQGLSETLDRPLLYIANDLDSAEKLRDDLELLGLKLPFAFMPPLKFDPYDTVEASPSLLRLRIETTQTLIEHDTWLAVTTPQALLESLPLPEEFVDLQLYLKRGMEISFDKLLPHLTEIGLERVEIVENVGQFSVRGGIVDVYVWNYDDPLRIEFFGNQIDSMRFFDVISQRSIKPAQEATLLPNLENRKNRAFIDQLLPENAILFFEDWALTRTKAEQFLNKASRAYQDQQELGIENPPPQSTFLTLERLDKMARRLTVCKSDLIRDPQAPVVDFNARPHPDFNGSLKLFVKFLQKQSAERMQRLVIIQTANQEQKERLEEIIEEEDLPFRGKIEIGTLHNGFSLDALQVDILTDHEIFKRYKRKKAYRRFKSGEYLRQLSGLNLYDYVVHVDYGIGQYLGMETISYGSVKKECIKIGYQDGDYLYVTVDRLNRVQKYSSEGGGAPKLTKLGTSEWERAKQKTKESIQKIAAELIQIYAARKAHGGHRFSSDNYLVKELEATFPYEETPDQLRAIEEVKADMERPEPMDRLLCGDVGFGKTEVALRAAFKAILDGKQVALLAPTTILAFQHYKTFTDRFREFPVNVEMLNRFRTPARQKKIIQALADGSIDLVIGTHRLLSEDVKFKDLGLLIIDEEQRFGVRQKEKLKKLRVSVDVLSMTATPIPRTLHIALMGARDLSNIDTPPSNRLPVHTEIIHWNDRQLRHIILKELQRDGQVYFVHNRVETIEGVKEALSQIVPEARIAVGHGQLPEKQLEQVMLDFMAKKYDVLLATMIIENGLDIPNVNTIIINRADKLGLAQLYQLRGRVGRSNEQAYAYLLVPPMEKLSSLARKRLRAIMDFTELGSGYKVALRDLELRGAGNLLGKEQSGFVQSVGFEMYCRILDEAVHELRQGLEMKEEAVEKKIAPQRPTDPKLDVDFDLLIPADYIPYELERITIYHRLVNFTGHEQVQSLKEELIDRFGQFPPEVELFLMAIELKILAGKLFAERIIINDRKIKLFFSAAAEKEDLFFSEYMPRMMNQTMTSVRFLNQKNLGVEFEIKGKEKQERMQFAINLLHYIIDRH</sequence>
<protein>
    <recommendedName>
        <fullName evidence="12 13">Transcription-repair-coupling factor</fullName>
        <shortName evidence="13">TRCF</shortName>
        <ecNumber evidence="13">3.6.4.-</ecNumber>
    </recommendedName>
</protein>